<comment type="caution">
    <text evidence="5">The sequence shown here is derived from an EMBL/GenBank/DDBJ whole genome shotgun (WGS) entry which is preliminary data.</text>
</comment>
<reference evidence="5 6" key="1">
    <citation type="submission" date="2019-11" db="EMBL/GenBank/DDBJ databases">
        <title>Paenibacillus monticola sp. nov., a novel PGPR strain isolated from mountain sample in China.</title>
        <authorList>
            <person name="Zhao Q."/>
            <person name="Li H.-P."/>
            <person name="Zhang J.-L."/>
        </authorList>
    </citation>
    <scope>NUCLEOTIDE SEQUENCE [LARGE SCALE GENOMIC DNA]</scope>
    <source>
        <strain evidence="5 6">LC-T2</strain>
    </source>
</reference>
<keyword evidence="2" id="KW-0238">DNA-binding</keyword>
<evidence type="ECO:0000313" key="6">
    <source>
        <dbReference type="Proteomes" id="UP000463051"/>
    </source>
</evidence>
<dbReference type="Gene3D" id="1.10.10.10">
    <property type="entry name" value="Winged helix-like DNA-binding domain superfamily/Winged helix DNA-binding domain"/>
    <property type="match status" value="1"/>
</dbReference>
<evidence type="ECO:0000256" key="3">
    <source>
        <dbReference type="ARBA" id="ARBA00023163"/>
    </source>
</evidence>
<dbReference type="Pfam" id="PF00196">
    <property type="entry name" value="GerE"/>
    <property type="match status" value="1"/>
</dbReference>
<keyword evidence="6" id="KW-1185">Reference proteome</keyword>
<evidence type="ECO:0000313" key="5">
    <source>
        <dbReference type="EMBL" id="MRN53032.1"/>
    </source>
</evidence>
<accession>A0A7X2L0S6</accession>
<dbReference type="PANTHER" id="PTHR44688:SF25">
    <property type="entry name" value="HTH LUXR-TYPE DOMAIN-CONTAINING PROTEIN"/>
    <property type="match status" value="1"/>
</dbReference>
<evidence type="ECO:0000256" key="2">
    <source>
        <dbReference type="ARBA" id="ARBA00023125"/>
    </source>
</evidence>
<sequence>MEGYSLIVSTKLHIPHVRKSLVSRPRLIRKLNEGMEAKLTLVSAQAGYGKTTALSEWVRQCNRLVAWVSLDKQDNDWIQFWSYIIASIQVGEPSFGLGVPSLLEIGPSASLEPAITELLNELNRFPRELVIILDDFHVIELPPIHQSMIHLLEHLPPHIHLYIASRTDLTIPTARLLAKGELHQIMMQDLRFQLDEGLVFFRETTDLGLTREQVTILFQQTEGWISGLQLAAISLRRSDNIAETIQQFSGHQHHISDYLLQEVFRHQSDQTRAFLLETSILSRMNASLCQAITGQMNSQAQLEKLEQMNLFIVSLDDQRNWFRYHHLLSDFLQQLLFRTDQDRWKQVHVHAAHWLENQGFDEEAVEHYLQGQQVQDAVRLIERNLHTLVQTKSEVLIRWVSVLPENSFAEKPMIELFYISVLLGVGEWKAAFQRVEQATIRFQALEKKVTEVEWKQAMGNIYFFQAITSYLQKDLERTSDYFALVERYMPEGSFFQTVGRNRYQGYDSFDDLLAHINDLHAADVFLLKWITVWHNKQEYPFLGFLCASYSKLLYEWNRLEEAESYVAMVVGRKDMRPFARIMIQIVISASRIQQAKGNTIQASELLIQLKSQIDSPDHELFMLRIEAEQACLSLQQGLLQEAIDWSQRCGLAHTDEVSLNRVAEYLAFARVLVASERMDEALYLLERLDSLFDKEDRLRDRIQVIILQSITLERLGQTDAALLQLAKVLHLAEPEGYIRSFIDEGPVMAELLSAYGKRQQGSHLGDTPLVSSGYVQQLLQAMQVTSQDSLQVEQPRKEILTEQETKVLLLIAGGLTNKEIASDLNITGETVKFHIRNVYRKLEANNRVQALQRAKELMILV</sequence>
<dbReference type="InterPro" id="IPR027417">
    <property type="entry name" value="P-loop_NTPase"/>
</dbReference>
<dbReference type="Pfam" id="PF25873">
    <property type="entry name" value="WHD_MalT"/>
    <property type="match status" value="1"/>
</dbReference>
<dbReference type="PROSITE" id="PS00622">
    <property type="entry name" value="HTH_LUXR_1"/>
    <property type="match status" value="1"/>
</dbReference>
<feature type="domain" description="HTH luxR-type" evidence="4">
    <location>
        <begin position="793"/>
        <end position="858"/>
    </location>
</feature>
<dbReference type="InterPro" id="IPR011990">
    <property type="entry name" value="TPR-like_helical_dom_sf"/>
</dbReference>
<name>A0A7X2L0S6_9BACL</name>
<evidence type="ECO:0000256" key="1">
    <source>
        <dbReference type="ARBA" id="ARBA00023015"/>
    </source>
</evidence>
<dbReference type="InterPro" id="IPR000792">
    <property type="entry name" value="Tscrpt_reg_LuxR_C"/>
</dbReference>
<gene>
    <name evidence="5" type="ORF">GJB61_08475</name>
</gene>
<dbReference type="InterPro" id="IPR036388">
    <property type="entry name" value="WH-like_DNA-bd_sf"/>
</dbReference>
<protein>
    <recommendedName>
        <fullName evidence="4">HTH luxR-type domain-containing protein</fullName>
    </recommendedName>
</protein>
<dbReference type="GO" id="GO:0003677">
    <property type="term" value="F:DNA binding"/>
    <property type="evidence" value="ECO:0007669"/>
    <property type="project" value="UniProtKB-KW"/>
</dbReference>
<dbReference type="AlphaFoldDB" id="A0A7X2L0S6"/>
<evidence type="ECO:0000259" key="4">
    <source>
        <dbReference type="PROSITE" id="PS50043"/>
    </source>
</evidence>
<dbReference type="PRINTS" id="PR00038">
    <property type="entry name" value="HTHLUXR"/>
</dbReference>
<dbReference type="InterPro" id="IPR016032">
    <property type="entry name" value="Sig_transdc_resp-reg_C-effctor"/>
</dbReference>
<dbReference type="PROSITE" id="PS50043">
    <property type="entry name" value="HTH_LUXR_2"/>
    <property type="match status" value="1"/>
</dbReference>
<proteinExistence type="predicted"/>
<dbReference type="Gene3D" id="1.25.40.10">
    <property type="entry name" value="Tetratricopeptide repeat domain"/>
    <property type="match status" value="1"/>
</dbReference>
<dbReference type="CDD" id="cd06170">
    <property type="entry name" value="LuxR_C_like"/>
    <property type="match status" value="1"/>
</dbReference>
<dbReference type="Gene3D" id="3.40.50.300">
    <property type="entry name" value="P-loop containing nucleotide triphosphate hydrolases"/>
    <property type="match status" value="1"/>
</dbReference>
<dbReference type="Pfam" id="PF17874">
    <property type="entry name" value="TPR_MalT"/>
    <property type="match status" value="1"/>
</dbReference>
<dbReference type="GO" id="GO:0006355">
    <property type="term" value="P:regulation of DNA-templated transcription"/>
    <property type="evidence" value="ECO:0007669"/>
    <property type="project" value="InterPro"/>
</dbReference>
<dbReference type="PANTHER" id="PTHR44688">
    <property type="entry name" value="DNA-BINDING TRANSCRIPTIONAL ACTIVATOR DEVR_DOSR"/>
    <property type="match status" value="1"/>
</dbReference>
<dbReference type="SUPFAM" id="SSF52540">
    <property type="entry name" value="P-loop containing nucleoside triphosphate hydrolases"/>
    <property type="match status" value="1"/>
</dbReference>
<keyword evidence="1" id="KW-0805">Transcription regulation</keyword>
<dbReference type="SMART" id="SM00421">
    <property type="entry name" value="HTH_LUXR"/>
    <property type="match status" value="1"/>
</dbReference>
<dbReference type="EMBL" id="WJXB01000002">
    <property type="protein sequence ID" value="MRN53032.1"/>
    <property type="molecule type" value="Genomic_DNA"/>
</dbReference>
<dbReference type="SUPFAM" id="SSF46894">
    <property type="entry name" value="C-terminal effector domain of the bipartite response regulators"/>
    <property type="match status" value="1"/>
</dbReference>
<dbReference type="Proteomes" id="UP000463051">
    <property type="component" value="Unassembled WGS sequence"/>
</dbReference>
<dbReference type="InterPro" id="IPR041617">
    <property type="entry name" value="TPR_MalT"/>
</dbReference>
<dbReference type="SUPFAM" id="SSF48452">
    <property type="entry name" value="TPR-like"/>
    <property type="match status" value="1"/>
</dbReference>
<dbReference type="InterPro" id="IPR059106">
    <property type="entry name" value="WHD_MalT"/>
</dbReference>
<organism evidence="5 6">
    <name type="scientific">Paenibacillus monticola</name>
    <dbReference type="NCBI Taxonomy" id="2666075"/>
    <lineage>
        <taxon>Bacteria</taxon>
        <taxon>Bacillati</taxon>
        <taxon>Bacillota</taxon>
        <taxon>Bacilli</taxon>
        <taxon>Bacillales</taxon>
        <taxon>Paenibacillaceae</taxon>
        <taxon>Paenibacillus</taxon>
    </lineage>
</organism>
<keyword evidence="3" id="KW-0804">Transcription</keyword>